<dbReference type="EMBL" id="BAOP01000031">
    <property type="protein sequence ID" value="GAC81260.1"/>
    <property type="molecule type" value="Genomic_DNA"/>
</dbReference>
<gene>
    <name evidence="1" type="ORF">GM1_031_00130</name>
</gene>
<protein>
    <submittedName>
        <fullName evidence="1">Uncharacterized protein</fullName>
    </submittedName>
</protein>
<comment type="caution">
    <text evidence="1">The sequence shown here is derived from an EMBL/GenBank/DDBJ whole genome shotgun (WGS) entry which is preliminary data.</text>
</comment>
<name>M3UMU6_GORML</name>
<proteinExistence type="predicted"/>
<accession>M3UMU6</accession>
<evidence type="ECO:0000313" key="2">
    <source>
        <dbReference type="Proteomes" id="UP000035009"/>
    </source>
</evidence>
<dbReference type="AlphaFoldDB" id="M3UMU6"/>
<evidence type="ECO:0000313" key="1">
    <source>
        <dbReference type="EMBL" id="GAC81260.1"/>
    </source>
</evidence>
<organism evidence="1 2">
    <name type="scientific">Gordonia malaquae NBRC 108250</name>
    <dbReference type="NCBI Taxonomy" id="1223542"/>
    <lineage>
        <taxon>Bacteria</taxon>
        <taxon>Bacillati</taxon>
        <taxon>Actinomycetota</taxon>
        <taxon>Actinomycetes</taxon>
        <taxon>Mycobacteriales</taxon>
        <taxon>Gordoniaceae</taxon>
        <taxon>Gordonia</taxon>
    </lineage>
</organism>
<dbReference type="Proteomes" id="UP000035009">
    <property type="component" value="Unassembled WGS sequence"/>
</dbReference>
<sequence>MLVERAKRVEATAPEAACSWSCAYVATRFDSLRSLNEQRVAASLNEQRVTASLSEQRVTASLNEQGPVA</sequence>
<keyword evidence="2" id="KW-1185">Reference proteome</keyword>
<reference evidence="1 2" key="1">
    <citation type="submission" date="2013-02" db="EMBL/GenBank/DDBJ databases">
        <title>Whole genome shotgun sequence of Gordonia malaquae NBRC 108250.</title>
        <authorList>
            <person name="Yoshida I."/>
            <person name="Hosoyama A."/>
            <person name="Tsuchikane K."/>
            <person name="Ando Y."/>
            <person name="Baba S."/>
            <person name="Ohji S."/>
            <person name="Hamada M."/>
            <person name="Tamura T."/>
            <person name="Yamazoe A."/>
            <person name="Yamazaki S."/>
            <person name="Fujita N."/>
        </authorList>
    </citation>
    <scope>NUCLEOTIDE SEQUENCE [LARGE SCALE GENOMIC DNA]</scope>
    <source>
        <strain evidence="1 2">NBRC 108250</strain>
    </source>
</reference>